<dbReference type="OrthoDB" id="10048291at2759"/>
<evidence type="ECO:0000313" key="1">
    <source>
        <dbReference type="EMBL" id="OQV18556.1"/>
    </source>
</evidence>
<evidence type="ECO:0000313" key="2">
    <source>
        <dbReference type="Proteomes" id="UP000192578"/>
    </source>
</evidence>
<reference evidence="2" key="1">
    <citation type="submission" date="2017-01" db="EMBL/GenBank/DDBJ databases">
        <title>Comparative genomics of anhydrobiosis in the tardigrade Hypsibius dujardini.</title>
        <authorList>
            <person name="Yoshida Y."/>
            <person name="Koutsovoulos G."/>
            <person name="Laetsch D."/>
            <person name="Stevens L."/>
            <person name="Kumar S."/>
            <person name="Horikawa D."/>
            <person name="Ishino K."/>
            <person name="Komine S."/>
            <person name="Tomita M."/>
            <person name="Blaxter M."/>
            <person name="Arakawa K."/>
        </authorList>
    </citation>
    <scope>NUCLEOTIDE SEQUENCE [LARGE SCALE GENOMIC DNA]</scope>
    <source>
        <strain evidence="2">Z151</strain>
    </source>
</reference>
<protein>
    <submittedName>
        <fullName evidence="1">Uncharacterized protein</fullName>
    </submittedName>
</protein>
<comment type="caution">
    <text evidence="1">The sequence shown here is derived from an EMBL/GenBank/DDBJ whole genome shotgun (WGS) entry which is preliminary data.</text>
</comment>
<name>A0A1W0WTN3_HYPEX</name>
<dbReference type="Proteomes" id="UP000192578">
    <property type="component" value="Unassembled WGS sequence"/>
</dbReference>
<dbReference type="AlphaFoldDB" id="A0A1W0WTN3"/>
<sequence>MLFFFFTKTHWIIEFGFWRNLWEMWTLTFLTFLLTIGALNAQLIPGNINGGFSGILSQAASPNTSLPLQVDVHLIYLNNPQGIIWSGKKCDFFAWGCDIKGWGYIDLEKPYADWPGQRDMAEKDYFWYQGENSSPWFNKMFTVTICNPKTFTAGNLRVHLMDIDGGLRGADDFINNFNCIFTKPSSVSATTPETAKWSDEMSCDAQYAQPQMGMYFKYRVSRQSSFTGCPAPKK</sequence>
<keyword evidence="2" id="KW-1185">Reference proteome</keyword>
<dbReference type="EMBL" id="MTYJ01000048">
    <property type="protein sequence ID" value="OQV18556.1"/>
    <property type="molecule type" value="Genomic_DNA"/>
</dbReference>
<accession>A0A1W0WTN3</accession>
<organism evidence="1 2">
    <name type="scientific">Hypsibius exemplaris</name>
    <name type="common">Freshwater tardigrade</name>
    <dbReference type="NCBI Taxonomy" id="2072580"/>
    <lineage>
        <taxon>Eukaryota</taxon>
        <taxon>Metazoa</taxon>
        <taxon>Ecdysozoa</taxon>
        <taxon>Tardigrada</taxon>
        <taxon>Eutardigrada</taxon>
        <taxon>Parachela</taxon>
        <taxon>Hypsibioidea</taxon>
        <taxon>Hypsibiidae</taxon>
        <taxon>Hypsibius</taxon>
    </lineage>
</organism>
<proteinExistence type="predicted"/>
<gene>
    <name evidence="1" type="ORF">BV898_07382</name>
</gene>